<evidence type="ECO:0000256" key="5">
    <source>
        <dbReference type="ARBA" id="ARBA00022723"/>
    </source>
</evidence>
<dbReference type="PROSITE" id="PS50975">
    <property type="entry name" value="ATP_GRASP"/>
    <property type="match status" value="1"/>
</dbReference>
<dbReference type="Proteomes" id="UP001501195">
    <property type="component" value="Unassembled WGS sequence"/>
</dbReference>
<evidence type="ECO:0000256" key="4">
    <source>
        <dbReference type="ARBA" id="ARBA00022598"/>
    </source>
</evidence>
<evidence type="ECO:0000313" key="18">
    <source>
        <dbReference type="Proteomes" id="UP001501195"/>
    </source>
</evidence>
<evidence type="ECO:0000256" key="9">
    <source>
        <dbReference type="ARBA" id="ARBA00022960"/>
    </source>
</evidence>
<dbReference type="PANTHER" id="PTHR23132">
    <property type="entry name" value="D-ALANINE--D-ALANINE LIGASE"/>
    <property type="match status" value="1"/>
</dbReference>
<dbReference type="NCBIfam" id="NF002528">
    <property type="entry name" value="PRK01966.1-4"/>
    <property type="match status" value="1"/>
</dbReference>
<dbReference type="InterPro" id="IPR005905">
    <property type="entry name" value="D_ala_D_ala"/>
</dbReference>
<keyword evidence="12 13" id="KW-0961">Cell wall biogenesis/degradation</keyword>
<dbReference type="InterPro" id="IPR011095">
    <property type="entry name" value="Dala_Dala_lig_C"/>
</dbReference>
<protein>
    <recommendedName>
        <fullName evidence="13">D-alanine--D-alanine ligase</fullName>
        <ecNumber evidence="13">6.3.2.4</ecNumber>
    </recommendedName>
    <alternativeName>
        <fullName evidence="13">D-Ala-D-Ala ligase</fullName>
    </alternativeName>
    <alternativeName>
        <fullName evidence="13">D-alanylalanine synthetase</fullName>
    </alternativeName>
</protein>
<organism evidence="17 18">
    <name type="scientific">Kineococcus glutinatus</name>
    <dbReference type="NCBI Taxonomy" id="1070872"/>
    <lineage>
        <taxon>Bacteria</taxon>
        <taxon>Bacillati</taxon>
        <taxon>Actinomycetota</taxon>
        <taxon>Actinomycetes</taxon>
        <taxon>Kineosporiales</taxon>
        <taxon>Kineosporiaceae</taxon>
        <taxon>Kineococcus</taxon>
    </lineage>
</organism>
<keyword evidence="9 13" id="KW-0133">Cell shape</keyword>
<evidence type="ECO:0000259" key="16">
    <source>
        <dbReference type="PROSITE" id="PS50975"/>
    </source>
</evidence>
<dbReference type="Pfam" id="PF07478">
    <property type="entry name" value="Dala_Dala_lig_C"/>
    <property type="match status" value="1"/>
</dbReference>
<keyword evidence="11" id="KW-0464">Manganese</keyword>
<sequence>MSQVSAPAAPSPDPMAGAGGTRPRVAVVFGGRSGEHAISCVTAAGVLGAIDRGRYDVVPVGITRSGRWVLVEGDPAALGIVDGRLPEVPADGVVVALAQEVGSRELQPVAGDRAPHDLGTVDVVLPLLHGPYGEDGTLQGLLELSDTRYVGSGVLASAASMDKQVMKVLLTGAGLPVGPHTSFTRRRWERREQECRAEVEALGWPVFVKPARAGSSIGISRVERPEDLAAAVAQAQRHDPKVVVEAAITGREIECGVLEALDGGDPLTSLPGEVAVVDGRSFYDFEAKYLVADEAVRLSCPADLPAELTRRVRETAARVFEALGAEGLARVDLFVCDDGRIYVNEINTMPGFTPTSMFPRMWAATGVDYPDLVDHLLQLALRRPVGLR</sequence>
<dbReference type="InterPro" id="IPR011127">
    <property type="entry name" value="Dala_Dala_lig_N"/>
</dbReference>
<evidence type="ECO:0000256" key="8">
    <source>
        <dbReference type="ARBA" id="ARBA00022842"/>
    </source>
</evidence>
<comment type="similarity">
    <text evidence="3 13">Belongs to the D-alanine--D-alanine ligase family.</text>
</comment>
<feature type="domain" description="ATP-grasp" evidence="16">
    <location>
        <begin position="167"/>
        <end position="378"/>
    </location>
</feature>
<evidence type="ECO:0000313" key="17">
    <source>
        <dbReference type="EMBL" id="GAA4663086.1"/>
    </source>
</evidence>
<evidence type="ECO:0000256" key="10">
    <source>
        <dbReference type="ARBA" id="ARBA00022984"/>
    </source>
</evidence>
<dbReference type="InterPro" id="IPR013815">
    <property type="entry name" value="ATP_grasp_subdomain_1"/>
</dbReference>
<dbReference type="PANTHER" id="PTHR23132:SF25">
    <property type="entry name" value="D-ALANINE--D-ALANINE LIGASE A"/>
    <property type="match status" value="1"/>
</dbReference>
<evidence type="ECO:0000256" key="11">
    <source>
        <dbReference type="ARBA" id="ARBA00023211"/>
    </source>
</evidence>
<keyword evidence="8" id="KW-0460">Magnesium</keyword>
<evidence type="ECO:0000256" key="12">
    <source>
        <dbReference type="ARBA" id="ARBA00023316"/>
    </source>
</evidence>
<dbReference type="EC" id="6.3.2.4" evidence="13"/>
<evidence type="ECO:0000256" key="13">
    <source>
        <dbReference type="HAMAP-Rule" id="MF_00047"/>
    </source>
</evidence>
<reference evidence="18" key="1">
    <citation type="journal article" date="2019" name="Int. J. Syst. Evol. Microbiol.">
        <title>The Global Catalogue of Microorganisms (GCM) 10K type strain sequencing project: providing services to taxonomists for standard genome sequencing and annotation.</title>
        <authorList>
            <consortium name="The Broad Institute Genomics Platform"/>
            <consortium name="The Broad Institute Genome Sequencing Center for Infectious Disease"/>
            <person name="Wu L."/>
            <person name="Ma J."/>
        </authorList>
    </citation>
    <scope>NUCLEOTIDE SEQUENCE [LARGE SCALE GENOMIC DNA]</scope>
    <source>
        <strain evidence="18">JCM 18126</strain>
    </source>
</reference>
<dbReference type="SUPFAM" id="SSF56059">
    <property type="entry name" value="Glutathione synthetase ATP-binding domain-like"/>
    <property type="match status" value="1"/>
</dbReference>
<dbReference type="NCBIfam" id="TIGR01205">
    <property type="entry name" value="D_ala_D_alaTIGR"/>
    <property type="match status" value="1"/>
</dbReference>
<keyword evidence="4 13" id="KW-0436">Ligase</keyword>
<dbReference type="PROSITE" id="PS00843">
    <property type="entry name" value="DALA_DALA_LIGASE_1"/>
    <property type="match status" value="1"/>
</dbReference>
<dbReference type="InterPro" id="IPR011761">
    <property type="entry name" value="ATP-grasp"/>
</dbReference>
<dbReference type="SUPFAM" id="SSF52440">
    <property type="entry name" value="PreATP-grasp domain"/>
    <property type="match status" value="1"/>
</dbReference>
<comment type="catalytic activity">
    <reaction evidence="13">
        <text>2 D-alanine + ATP = D-alanyl-D-alanine + ADP + phosphate + H(+)</text>
        <dbReference type="Rhea" id="RHEA:11224"/>
        <dbReference type="ChEBI" id="CHEBI:15378"/>
        <dbReference type="ChEBI" id="CHEBI:30616"/>
        <dbReference type="ChEBI" id="CHEBI:43474"/>
        <dbReference type="ChEBI" id="CHEBI:57416"/>
        <dbReference type="ChEBI" id="CHEBI:57822"/>
        <dbReference type="ChEBI" id="CHEBI:456216"/>
        <dbReference type="EC" id="6.3.2.4"/>
    </reaction>
</comment>
<comment type="caution">
    <text evidence="17">The sequence shown here is derived from an EMBL/GenBank/DDBJ whole genome shotgun (WGS) entry which is preliminary data.</text>
</comment>
<evidence type="ECO:0000256" key="15">
    <source>
        <dbReference type="SAM" id="MobiDB-lite"/>
    </source>
</evidence>
<dbReference type="PIRSF" id="PIRSF039102">
    <property type="entry name" value="Ddl/VanB"/>
    <property type="match status" value="1"/>
</dbReference>
<keyword evidence="13" id="KW-0963">Cytoplasm</keyword>
<comment type="cofactor">
    <cofactor evidence="2">
        <name>Mg(2+)</name>
        <dbReference type="ChEBI" id="CHEBI:18420"/>
    </cofactor>
</comment>
<evidence type="ECO:0000256" key="14">
    <source>
        <dbReference type="PROSITE-ProRule" id="PRU00409"/>
    </source>
</evidence>
<evidence type="ECO:0000256" key="3">
    <source>
        <dbReference type="ARBA" id="ARBA00010871"/>
    </source>
</evidence>
<dbReference type="EMBL" id="BAABIL010000771">
    <property type="protein sequence ID" value="GAA4663086.1"/>
    <property type="molecule type" value="Genomic_DNA"/>
</dbReference>
<dbReference type="HAMAP" id="MF_00047">
    <property type="entry name" value="Dala_Dala_lig"/>
    <property type="match status" value="1"/>
</dbReference>
<keyword evidence="18" id="KW-1185">Reference proteome</keyword>
<evidence type="ECO:0000256" key="7">
    <source>
        <dbReference type="ARBA" id="ARBA00022840"/>
    </source>
</evidence>
<dbReference type="Pfam" id="PF01820">
    <property type="entry name" value="Dala_Dala_lig_N"/>
    <property type="match status" value="1"/>
</dbReference>
<keyword evidence="10 13" id="KW-0573">Peptidoglycan synthesis</keyword>
<dbReference type="Gene3D" id="3.30.1490.20">
    <property type="entry name" value="ATP-grasp fold, A domain"/>
    <property type="match status" value="1"/>
</dbReference>
<dbReference type="PROSITE" id="PS00844">
    <property type="entry name" value="DALA_DALA_LIGASE_2"/>
    <property type="match status" value="1"/>
</dbReference>
<proteinExistence type="inferred from homology"/>
<keyword evidence="7 14" id="KW-0067">ATP-binding</keyword>
<keyword evidence="5" id="KW-0479">Metal-binding</keyword>
<dbReference type="InterPro" id="IPR016185">
    <property type="entry name" value="PreATP-grasp_dom_sf"/>
</dbReference>
<name>A0ABP8VG45_9ACTN</name>
<evidence type="ECO:0000256" key="2">
    <source>
        <dbReference type="ARBA" id="ARBA00001946"/>
    </source>
</evidence>
<dbReference type="RefSeq" id="WP_425560284.1">
    <property type="nucleotide sequence ID" value="NZ_BAABIL010000771.1"/>
</dbReference>
<keyword evidence="6 14" id="KW-0547">Nucleotide-binding</keyword>
<dbReference type="Gene3D" id="3.40.50.20">
    <property type="match status" value="1"/>
</dbReference>
<comment type="pathway">
    <text evidence="13">Cell wall biogenesis; peptidoglycan biosynthesis.</text>
</comment>
<accession>A0ABP8VG45</accession>
<dbReference type="Gene3D" id="3.30.470.20">
    <property type="entry name" value="ATP-grasp fold, B domain"/>
    <property type="match status" value="1"/>
</dbReference>
<evidence type="ECO:0000256" key="1">
    <source>
        <dbReference type="ARBA" id="ARBA00001936"/>
    </source>
</evidence>
<evidence type="ECO:0000256" key="6">
    <source>
        <dbReference type="ARBA" id="ARBA00022741"/>
    </source>
</evidence>
<comment type="function">
    <text evidence="13">Cell wall formation.</text>
</comment>
<dbReference type="GO" id="GO:0016874">
    <property type="term" value="F:ligase activity"/>
    <property type="evidence" value="ECO:0007669"/>
    <property type="project" value="UniProtKB-KW"/>
</dbReference>
<dbReference type="InterPro" id="IPR000291">
    <property type="entry name" value="D-Ala_lig_Van_CS"/>
</dbReference>
<feature type="region of interest" description="Disordered" evidence="15">
    <location>
        <begin position="1"/>
        <end position="20"/>
    </location>
</feature>
<comment type="subcellular location">
    <subcellularLocation>
        <location evidence="13">Cytoplasm</location>
    </subcellularLocation>
</comment>
<gene>
    <name evidence="13" type="primary">ddl</name>
    <name evidence="17" type="ORF">GCM10023225_35000</name>
</gene>
<comment type="cofactor">
    <cofactor evidence="1">
        <name>Mn(2+)</name>
        <dbReference type="ChEBI" id="CHEBI:29035"/>
    </cofactor>
</comment>